<dbReference type="Gene3D" id="2.40.50.140">
    <property type="entry name" value="Nucleic acid-binding proteins"/>
    <property type="match status" value="1"/>
</dbReference>
<feature type="region of interest" description="Disordered" evidence="1">
    <location>
        <begin position="1"/>
        <end position="23"/>
    </location>
</feature>
<keyword evidence="2" id="KW-0238">DNA-binding</keyword>
<comment type="caution">
    <text evidence="2">The sequence shown here is derived from an EMBL/GenBank/DDBJ whole genome shotgun (WGS) entry which is preliminary data.</text>
</comment>
<feature type="compositionally biased region" description="Basic and acidic residues" evidence="1">
    <location>
        <begin position="9"/>
        <end position="23"/>
    </location>
</feature>
<dbReference type="AlphaFoldDB" id="A0A4C2EEG4"/>
<dbReference type="Proteomes" id="UP000304382">
    <property type="component" value="Unassembled WGS sequence"/>
</dbReference>
<dbReference type="SUPFAM" id="SSF50249">
    <property type="entry name" value="Nucleic acid-binding proteins"/>
    <property type="match status" value="1"/>
</dbReference>
<organism evidence="2 3">
    <name type="scientific">Haloarcula mannanilytica</name>
    <dbReference type="NCBI Taxonomy" id="2509225"/>
    <lineage>
        <taxon>Archaea</taxon>
        <taxon>Methanobacteriati</taxon>
        <taxon>Methanobacteriota</taxon>
        <taxon>Stenosarchaea group</taxon>
        <taxon>Halobacteria</taxon>
        <taxon>Halobacteriales</taxon>
        <taxon>Haloarculaceae</taxon>
        <taxon>Haloarcula</taxon>
    </lineage>
</organism>
<evidence type="ECO:0000313" key="3">
    <source>
        <dbReference type="Proteomes" id="UP000304382"/>
    </source>
</evidence>
<reference evidence="2 3" key="1">
    <citation type="submission" date="2019-02" db="EMBL/GenBank/DDBJ databases">
        <title>Haloarcula mannanilyticum sp. nov., a mannan degrading haloarchaeon isolated from commercial salt.</title>
        <authorList>
            <person name="Enomoto S."/>
            <person name="Shimane Y."/>
            <person name="Kamekura M."/>
            <person name="Ito T."/>
            <person name="Moriya O."/>
            <person name="Ihara K."/>
            <person name="Takahashi-Ando N."/>
            <person name="Fukushima Y."/>
            <person name="Yoshida Y."/>
            <person name="Usama R."/>
            <person name="Takai K."/>
            <person name="Minegishi H."/>
        </authorList>
    </citation>
    <scope>NUCLEOTIDE SEQUENCE [LARGE SCALE GENOMIC DNA]</scope>
    <source>
        <strain evidence="2 3">MD130-1</strain>
    </source>
</reference>
<evidence type="ECO:0000313" key="2">
    <source>
        <dbReference type="EMBL" id="GCF12087.1"/>
    </source>
</evidence>
<feature type="compositionally biased region" description="Basic and acidic residues" evidence="1">
    <location>
        <begin position="87"/>
        <end position="122"/>
    </location>
</feature>
<gene>
    <name evidence="2" type="ORF">Harman_00220</name>
</gene>
<dbReference type="RefSeq" id="WP_137681811.1">
    <property type="nucleotide sequence ID" value="NZ_BIXZ01000001.1"/>
</dbReference>
<protein>
    <submittedName>
        <fullName evidence="2">DNA-binding protein</fullName>
    </submittedName>
</protein>
<dbReference type="EMBL" id="BIXZ01000001">
    <property type="protein sequence ID" value="GCF12087.1"/>
    <property type="molecule type" value="Genomic_DNA"/>
</dbReference>
<feature type="region of interest" description="Disordered" evidence="1">
    <location>
        <begin position="83"/>
        <end position="123"/>
    </location>
</feature>
<accession>A0A4C2EEG4</accession>
<keyword evidence="3" id="KW-1185">Reference proteome</keyword>
<dbReference type="GO" id="GO:0003677">
    <property type="term" value="F:DNA binding"/>
    <property type="evidence" value="ECO:0007669"/>
    <property type="project" value="UniProtKB-KW"/>
</dbReference>
<dbReference type="CDD" id="cd04491">
    <property type="entry name" value="SoSSB_OBF"/>
    <property type="match status" value="1"/>
</dbReference>
<name>A0A4C2EEG4_9EURY</name>
<dbReference type="InterPro" id="IPR012340">
    <property type="entry name" value="NA-bd_OB-fold"/>
</dbReference>
<dbReference type="OrthoDB" id="170249at2157"/>
<evidence type="ECO:0000256" key="1">
    <source>
        <dbReference type="SAM" id="MobiDB-lite"/>
    </source>
</evidence>
<sequence>MSGKKVIRDKRTVEQKRKDEKRGWVVEETPELRRSVEQEIQGKVDTNHPDSCRASMTLEQEEEAMARDIEIARTRARVGEQIPTREAGSRHAVQEARQQARERFDKRAASVDGWRDPDRADPRTMLSQEDLAAVNKQAARLAEKLDGWTRAAISCRLAERLVDGRDMTDAVVDVYDELETAAGTVIPIAKVGEVNRGEVSVEGRVEQLWDPSHSSIAQVGLIEDDNERIRVTIWKASAAPWIEEGEHVRIHGASVSWYEGRASLAVTGWSSIHFPERGRWWE</sequence>
<proteinExistence type="predicted"/>